<gene>
    <name evidence="2" type="ORF">AC482_05390</name>
</gene>
<feature type="domain" description="Peptidase S9 prolyl oligopeptidase catalytic" evidence="1">
    <location>
        <begin position="106"/>
        <end position="264"/>
    </location>
</feature>
<dbReference type="InterPro" id="IPR001375">
    <property type="entry name" value="Peptidase_S9_cat"/>
</dbReference>
<dbReference type="Gene3D" id="3.40.50.1820">
    <property type="entry name" value="alpha/beta hydrolase"/>
    <property type="match status" value="1"/>
</dbReference>
<reference evidence="2 3" key="1">
    <citation type="submission" date="2015-06" db="EMBL/GenBank/DDBJ databases">
        <title>New insights into the roles of widespread benthic archaea in carbon and nitrogen cycling.</title>
        <authorList>
            <person name="Lazar C.S."/>
            <person name="Baker B.J."/>
            <person name="Seitz K.W."/>
            <person name="Hyde A.S."/>
            <person name="Dick G.J."/>
            <person name="Hinrichs K.-U."/>
            <person name="Teske A.P."/>
        </authorList>
    </citation>
    <scope>NUCLEOTIDE SEQUENCE [LARGE SCALE GENOMIC DNA]</scope>
    <source>
        <strain evidence="2">DG-45</strain>
    </source>
</reference>
<dbReference type="Pfam" id="PF00326">
    <property type="entry name" value="Peptidase_S9"/>
    <property type="match status" value="1"/>
</dbReference>
<name>A0A0M0BNF1_9ARCH</name>
<protein>
    <recommendedName>
        <fullName evidence="1">Peptidase S9 prolyl oligopeptidase catalytic domain-containing protein</fullName>
    </recommendedName>
</protein>
<evidence type="ECO:0000313" key="3">
    <source>
        <dbReference type="Proteomes" id="UP000037210"/>
    </source>
</evidence>
<proteinExistence type="predicted"/>
<evidence type="ECO:0000259" key="1">
    <source>
        <dbReference type="Pfam" id="PF00326"/>
    </source>
</evidence>
<dbReference type="Proteomes" id="UP000037210">
    <property type="component" value="Unassembled WGS sequence"/>
</dbReference>
<comment type="caution">
    <text evidence="2">The sequence shown here is derived from an EMBL/GenBank/DDBJ whole genome shotgun (WGS) entry which is preliminary data.</text>
</comment>
<dbReference type="InterPro" id="IPR029058">
    <property type="entry name" value="AB_hydrolase_fold"/>
</dbReference>
<accession>A0A0M0BNF1</accession>
<dbReference type="GO" id="GO:0008236">
    <property type="term" value="F:serine-type peptidase activity"/>
    <property type="evidence" value="ECO:0007669"/>
    <property type="project" value="InterPro"/>
</dbReference>
<dbReference type="EMBL" id="LFWZ01000049">
    <property type="protein sequence ID" value="KON29856.1"/>
    <property type="molecule type" value="Genomic_DNA"/>
</dbReference>
<organism evidence="2 3">
    <name type="scientific">miscellaneous Crenarchaeota group-15 archaeon DG-45</name>
    <dbReference type="NCBI Taxonomy" id="1685127"/>
    <lineage>
        <taxon>Archaea</taxon>
        <taxon>Candidatus Bathyarchaeota</taxon>
        <taxon>MCG-15</taxon>
    </lineage>
</organism>
<dbReference type="SUPFAM" id="SSF53474">
    <property type="entry name" value="alpha/beta-Hydrolases"/>
    <property type="match status" value="1"/>
</dbReference>
<evidence type="ECO:0000313" key="2">
    <source>
        <dbReference type="EMBL" id="KON29856.1"/>
    </source>
</evidence>
<sequence length="272" mass="28815">MPRRADLAAIPALRDGEQRAFFQAGGEWCYLWTPPSFRRSKPIPVVIHHHGANGFVRDGSADWLDVTSKATYLRAVMDGGGCALAGSHACGDHWGNADAVAANGALFKALAESPHVDAARIGLMGGGLGGALIWNSVLGPLAGMVKAVAVMQAVASLEAVIREHKFKPPCLRAYGLPEDLPDDEAVEILAPHDPLPGLQRLAPGTPLPRTAIYHGAEDTNIPPETNAIPLADALRRAGGDVTLKLFPGVGHAVYAMGEEIERQLREFFSSSL</sequence>
<dbReference type="GO" id="GO:0006508">
    <property type="term" value="P:proteolysis"/>
    <property type="evidence" value="ECO:0007669"/>
    <property type="project" value="InterPro"/>
</dbReference>
<dbReference type="AlphaFoldDB" id="A0A0M0BNF1"/>